<evidence type="ECO:0000313" key="4">
    <source>
        <dbReference type="Proteomes" id="UP000054653"/>
    </source>
</evidence>
<dbReference type="GO" id="GO:0006749">
    <property type="term" value="P:glutathione metabolic process"/>
    <property type="evidence" value="ECO:0007669"/>
    <property type="project" value="InterPro"/>
</dbReference>
<dbReference type="PANTHER" id="PTHR43084">
    <property type="entry name" value="PERSULFIDE DIOXYGENASE ETHE1"/>
    <property type="match status" value="1"/>
</dbReference>
<keyword evidence="3" id="KW-0223">Dioxygenase</keyword>
<feature type="domain" description="Metallo-beta-lactamase" evidence="2">
    <location>
        <begin position="80"/>
        <end position="238"/>
    </location>
</feature>
<evidence type="ECO:0000313" key="3">
    <source>
        <dbReference type="EMBL" id="KRY57922.1"/>
    </source>
</evidence>
<protein>
    <submittedName>
        <fullName evidence="3">Persulfide dioxygenase ETHE1, mitochondrial</fullName>
    </submittedName>
</protein>
<proteinExistence type="predicted"/>
<gene>
    <name evidence="3" type="primary">Ethe1</name>
    <name evidence="3" type="ORF">T03_17707</name>
</gene>
<dbReference type="PANTHER" id="PTHR43084:SF1">
    <property type="entry name" value="PERSULFIDE DIOXYGENASE ETHE1, MITOCHONDRIAL"/>
    <property type="match status" value="1"/>
</dbReference>
<dbReference type="Gene3D" id="3.60.15.10">
    <property type="entry name" value="Ribonuclease Z/Hydroxyacylglutathione hydrolase-like"/>
    <property type="match status" value="1"/>
</dbReference>
<dbReference type="InterPro" id="IPR001279">
    <property type="entry name" value="Metallo-B-lactamas"/>
</dbReference>
<evidence type="ECO:0000256" key="1">
    <source>
        <dbReference type="ARBA" id="ARBA00022723"/>
    </source>
</evidence>
<keyword evidence="3" id="KW-0560">Oxidoreductase</keyword>
<dbReference type="GO" id="GO:0005739">
    <property type="term" value="C:mitochondrion"/>
    <property type="evidence" value="ECO:0007669"/>
    <property type="project" value="TreeGrafter"/>
</dbReference>
<dbReference type="Proteomes" id="UP000054653">
    <property type="component" value="Unassembled WGS sequence"/>
</dbReference>
<feature type="non-terminal residue" evidence="3">
    <location>
        <position position="1"/>
    </location>
</feature>
<dbReference type="STRING" id="45882.A0A0V1DA04"/>
<dbReference type="InterPro" id="IPR044528">
    <property type="entry name" value="POD-like_MBL-fold"/>
</dbReference>
<dbReference type="OMA" id="WIFRAGN"/>
<keyword evidence="4" id="KW-1185">Reference proteome</keyword>
<accession>A0A0V1DA04</accession>
<dbReference type="CDD" id="cd07724">
    <property type="entry name" value="POD-like_MBL-fold"/>
    <property type="match status" value="1"/>
</dbReference>
<dbReference type="GO" id="GO:0070813">
    <property type="term" value="P:hydrogen sulfide metabolic process"/>
    <property type="evidence" value="ECO:0007669"/>
    <property type="project" value="TreeGrafter"/>
</dbReference>
<name>A0A0V1DA04_TRIBR</name>
<sequence length="709" mass="81001">LLPSLSACLSKSIQYFRFKVRDGDKQHCKTRRTLTNKLFCCLEDGVNEKTDFSTAVLIMFMFIDIFYKITHRSMFESKTSTFTYLLGCPKTREAILIDPVIEMVDRDLQIIHELGLKLKYAGNTHAHADHVTATAELRKLVPECKSFISHASGAKANITLVNGETIQFGDCCIEARCITYVCHEERFAMTGDTLLIRGCGRTDFQQGDTLKIFFIFELHLLHTQQRLGDSRKLYNSVHSQIFSLPDDYLLFPGFSVTSVEEEKKYNPRLTLPIDQFVEFMKNLKLDNPKQIDKAVPANMVDGDVQYMNEAVRAEILMIYTYLCLFRTIQGCVHFACSEMESTSPERCTTAASANANIHPWIFRVGNGTNGIFHETRIDQRAAEKVEIECDNYLGSVIDRNFRASQVEIGIIFTALERLQWRFDARCHALERRISYIEHTLASIQKGEIDFKRQKCCNSAESATEDLFSKRNLTSNSSILFGSNVFSMLDNPDDNLQCDNMFLSSCSAKTFSEFMKSSMSTSAKAVTGDCFTLPGGDVKVNVKNEEGYLFTYNFPGFLVEKVLKDNPPEPSGWAASKALVCLLDFVYHPLELAMRRLPSLPISSKWAQVTGKLHGRQKCELFLGTQFEMGVEFESNRFLPCCKLIEHFYANWKYKAFERNHAFREMIHKKCRSRRRDLKQYLLVCGKPKEEALESIIKGIDLPVRDNVDR</sequence>
<dbReference type="GO" id="GO:0050313">
    <property type="term" value="F:sulfur dioxygenase activity"/>
    <property type="evidence" value="ECO:0007669"/>
    <property type="project" value="InterPro"/>
</dbReference>
<keyword evidence="1" id="KW-0479">Metal-binding</keyword>
<dbReference type="InterPro" id="IPR051682">
    <property type="entry name" value="Mito_Persulfide_Diox"/>
</dbReference>
<dbReference type="GO" id="GO:0046872">
    <property type="term" value="F:metal ion binding"/>
    <property type="evidence" value="ECO:0007669"/>
    <property type="project" value="UniProtKB-KW"/>
</dbReference>
<dbReference type="EMBL" id="JYDI01000026">
    <property type="protein sequence ID" value="KRY57922.1"/>
    <property type="molecule type" value="Genomic_DNA"/>
</dbReference>
<reference evidence="3 4" key="1">
    <citation type="submission" date="2015-01" db="EMBL/GenBank/DDBJ databases">
        <title>Evolution of Trichinella species and genotypes.</title>
        <authorList>
            <person name="Korhonen P.K."/>
            <person name="Edoardo P."/>
            <person name="Giuseppe L.R."/>
            <person name="Gasser R.B."/>
        </authorList>
    </citation>
    <scope>NUCLEOTIDE SEQUENCE [LARGE SCALE GENOMIC DNA]</scope>
    <source>
        <strain evidence="3">ISS120</strain>
    </source>
</reference>
<dbReference type="AlphaFoldDB" id="A0A0V1DA04"/>
<comment type="caution">
    <text evidence="3">The sequence shown here is derived from an EMBL/GenBank/DDBJ whole genome shotgun (WGS) entry which is preliminary data.</text>
</comment>
<dbReference type="SUPFAM" id="SSF56281">
    <property type="entry name" value="Metallo-hydrolase/oxidoreductase"/>
    <property type="match status" value="1"/>
</dbReference>
<dbReference type="OrthoDB" id="449487at2759"/>
<organism evidence="3 4">
    <name type="scientific">Trichinella britovi</name>
    <name type="common">Parasitic roundworm</name>
    <dbReference type="NCBI Taxonomy" id="45882"/>
    <lineage>
        <taxon>Eukaryota</taxon>
        <taxon>Metazoa</taxon>
        <taxon>Ecdysozoa</taxon>
        <taxon>Nematoda</taxon>
        <taxon>Enoplea</taxon>
        <taxon>Dorylaimia</taxon>
        <taxon>Trichinellida</taxon>
        <taxon>Trichinellidae</taxon>
        <taxon>Trichinella</taxon>
    </lineage>
</organism>
<dbReference type="InterPro" id="IPR036866">
    <property type="entry name" value="RibonucZ/Hydroxyglut_hydro"/>
</dbReference>
<dbReference type="SMART" id="SM00849">
    <property type="entry name" value="Lactamase_B"/>
    <property type="match status" value="1"/>
</dbReference>
<evidence type="ECO:0000259" key="2">
    <source>
        <dbReference type="SMART" id="SM00849"/>
    </source>
</evidence>